<dbReference type="GO" id="GO:0006508">
    <property type="term" value="P:proteolysis"/>
    <property type="evidence" value="ECO:0007669"/>
    <property type="project" value="InterPro"/>
</dbReference>
<sequence length="88" mass="9633">MDISNLYYELRGYYEIVVAAFGDFNQPDITAPGVNILAAYHPQNGENADAIFFEMDLGTSMVCPHAAGIAATIKSIHRDWSPAANQQL</sequence>
<dbReference type="EnsemblPlants" id="QL07p038903:mrna">
    <property type="protein sequence ID" value="QL07p038903:mrna"/>
    <property type="gene ID" value="QL07p038903"/>
</dbReference>
<dbReference type="EMBL" id="LRBV02000007">
    <property type="status" value="NOT_ANNOTATED_CDS"/>
    <property type="molecule type" value="Genomic_DNA"/>
</dbReference>
<comment type="similarity">
    <text evidence="2 4">Belongs to the peptidase S8 family.</text>
</comment>
<dbReference type="PANTHER" id="PTHR10795">
    <property type="entry name" value="PROPROTEIN CONVERTASE SUBTILISIN/KEXIN"/>
    <property type="match status" value="1"/>
</dbReference>
<dbReference type="GO" id="GO:0004252">
    <property type="term" value="F:serine-type endopeptidase activity"/>
    <property type="evidence" value="ECO:0007669"/>
    <property type="project" value="InterPro"/>
</dbReference>
<dbReference type="GO" id="GO:0005576">
    <property type="term" value="C:extracellular region"/>
    <property type="evidence" value="ECO:0007669"/>
    <property type="project" value="UniProtKB-SubCell"/>
</dbReference>
<dbReference type="Gramene" id="QL07p038687:mrna">
    <property type="protein sequence ID" value="QL07p038687:mrna"/>
    <property type="gene ID" value="QL07p038687"/>
</dbReference>
<dbReference type="Pfam" id="PF00082">
    <property type="entry name" value="Peptidase_S8"/>
    <property type="match status" value="1"/>
</dbReference>
<dbReference type="InterPro" id="IPR045051">
    <property type="entry name" value="SBT"/>
</dbReference>
<organism evidence="6 7">
    <name type="scientific">Quercus lobata</name>
    <name type="common">Valley oak</name>
    <dbReference type="NCBI Taxonomy" id="97700"/>
    <lineage>
        <taxon>Eukaryota</taxon>
        <taxon>Viridiplantae</taxon>
        <taxon>Streptophyta</taxon>
        <taxon>Embryophyta</taxon>
        <taxon>Tracheophyta</taxon>
        <taxon>Spermatophyta</taxon>
        <taxon>Magnoliopsida</taxon>
        <taxon>eudicotyledons</taxon>
        <taxon>Gunneridae</taxon>
        <taxon>Pentapetalae</taxon>
        <taxon>rosids</taxon>
        <taxon>fabids</taxon>
        <taxon>Fagales</taxon>
        <taxon>Fagaceae</taxon>
        <taxon>Quercus</taxon>
    </lineage>
</organism>
<dbReference type="EnsemblPlants" id="QL07p038687:mrna">
    <property type="protein sequence ID" value="QL07p038687:mrna"/>
    <property type="gene ID" value="QL07p038687"/>
</dbReference>
<accession>A0A7N2M834</accession>
<name>A0A7N2M834_QUELO</name>
<dbReference type="SUPFAM" id="SSF52743">
    <property type="entry name" value="Subtilisin-like"/>
    <property type="match status" value="1"/>
</dbReference>
<evidence type="ECO:0000256" key="2">
    <source>
        <dbReference type="ARBA" id="ARBA00011073"/>
    </source>
</evidence>
<reference evidence="6 7" key="1">
    <citation type="journal article" date="2016" name="G3 (Bethesda)">
        <title>First Draft Assembly and Annotation of the Genome of a California Endemic Oak Quercus lobata Nee (Fagaceae).</title>
        <authorList>
            <person name="Sork V.L."/>
            <person name="Fitz-Gibbon S.T."/>
            <person name="Puiu D."/>
            <person name="Crepeau M."/>
            <person name="Gugger P.F."/>
            <person name="Sherman R."/>
            <person name="Stevens K."/>
            <person name="Langley C.H."/>
            <person name="Pellegrini M."/>
            <person name="Salzberg S.L."/>
        </authorList>
    </citation>
    <scope>NUCLEOTIDE SEQUENCE [LARGE SCALE GENOMIC DNA]</scope>
    <source>
        <strain evidence="7">cv. SW786</strain>
    </source>
</reference>
<evidence type="ECO:0000256" key="3">
    <source>
        <dbReference type="ARBA" id="ARBA00022729"/>
    </source>
</evidence>
<dbReference type="PROSITE" id="PS51892">
    <property type="entry name" value="SUBTILASE"/>
    <property type="match status" value="1"/>
</dbReference>
<dbReference type="InParanoid" id="A0A7N2M834"/>
<keyword evidence="3" id="KW-0732">Signal</keyword>
<evidence type="ECO:0000313" key="7">
    <source>
        <dbReference type="Proteomes" id="UP000594261"/>
    </source>
</evidence>
<dbReference type="Gramene" id="QL07p038903:mrna">
    <property type="protein sequence ID" value="QL07p038903:mrna"/>
    <property type="gene ID" value="QL07p038903"/>
</dbReference>
<keyword evidence="7" id="KW-1185">Reference proteome</keyword>
<dbReference type="Proteomes" id="UP000594261">
    <property type="component" value="Chromosome 7"/>
</dbReference>
<proteinExistence type="inferred from homology"/>
<comment type="caution">
    <text evidence="4">Lacks conserved residue(s) required for the propagation of feature annotation.</text>
</comment>
<dbReference type="InterPro" id="IPR036852">
    <property type="entry name" value="Peptidase_S8/S53_dom_sf"/>
</dbReference>
<evidence type="ECO:0000313" key="6">
    <source>
        <dbReference type="EnsemblPlants" id="QL07p038903:mrna"/>
    </source>
</evidence>
<evidence type="ECO:0000259" key="5">
    <source>
        <dbReference type="Pfam" id="PF00082"/>
    </source>
</evidence>
<dbReference type="AlphaFoldDB" id="A0A7N2M834"/>
<protein>
    <recommendedName>
        <fullName evidence="5">Peptidase S8/S53 domain-containing protein</fullName>
    </recommendedName>
</protein>
<dbReference type="InterPro" id="IPR000209">
    <property type="entry name" value="Peptidase_S8/S53_dom"/>
</dbReference>
<evidence type="ECO:0000256" key="4">
    <source>
        <dbReference type="PROSITE-ProRule" id="PRU01240"/>
    </source>
</evidence>
<dbReference type="Gene3D" id="3.40.50.200">
    <property type="entry name" value="Peptidase S8/S53 domain"/>
    <property type="match status" value="1"/>
</dbReference>
<evidence type="ECO:0000256" key="1">
    <source>
        <dbReference type="ARBA" id="ARBA00004613"/>
    </source>
</evidence>
<feature type="domain" description="Peptidase S8/S53" evidence="5">
    <location>
        <begin position="22"/>
        <end position="87"/>
    </location>
</feature>
<comment type="subcellular location">
    <subcellularLocation>
        <location evidence="1">Secreted</location>
    </subcellularLocation>
</comment>
<reference evidence="6" key="2">
    <citation type="submission" date="2021-01" db="UniProtKB">
        <authorList>
            <consortium name="EnsemblPlants"/>
        </authorList>
    </citation>
    <scope>IDENTIFICATION</scope>
</reference>